<gene>
    <name evidence="2" type="ORF">N495_01115</name>
</gene>
<name>A0A0D1BXX3_CLOBO</name>
<dbReference type="NCBIfam" id="TIGR00762">
    <property type="entry name" value="DegV"/>
    <property type="match status" value="1"/>
</dbReference>
<reference evidence="2 3" key="1">
    <citation type="submission" date="2014-06" db="EMBL/GenBank/DDBJ databases">
        <title>Genome characterization of distinct group I Clostridium botulinum lineages.</title>
        <authorList>
            <person name="Giordani F."/>
            <person name="Anselmo A."/>
            <person name="Fillo S."/>
            <person name="Palozzi A.M."/>
            <person name="Fortunato A."/>
            <person name="Gentile B."/>
            <person name="Ciammaruconi A."/>
            <person name="Anniballi F."/>
            <person name="De Medici D."/>
            <person name="Lista F."/>
        </authorList>
    </citation>
    <scope>NUCLEOTIDE SEQUENCE [LARGE SCALE GENOMIC DNA]</scope>
    <source>
        <strain evidence="2 3">B2 450</strain>
    </source>
</reference>
<keyword evidence="1" id="KW-0446">Lipid-binding</keyword>
<dbReference type="OrthoDB" id="9780216at2"/>
<dbReference type="Proteomes" id="UP000032250">
    <property type="component" value="Unassembled WGS sequence"/>
</dbReference>
<dbReference type="SUPFAM" id="SSF82549">
    <property type="entry name" value="DAK1/DegV-like"/>
    <property type="match status" value="1"/>
</dbReference>
<dbReference type="GO" id="GO:0008289">
    <property type="term" value="F:lipid binding"/>
    <property type="evidence" value="ECO:0007669"/>
    <property type="project" value="UniProtKB-KW"/>
</dbReference>
<dbReference type="EMBL" id="JXSU01000006">
    <property type="protein sequence ID" value="KIS25210.1"/>
    <property type="molecule type" value="Genomic_DNA"/>
</dbReference>
<dbReference type="InterPro" id="IPR050270">
    <property type="entry name" value="DegV_domain_contain"/>
</dbReference>
<dbReference type="Pfam" id="PF02645">
    <property type="entry name" value="DegV"/>
    <property type="match status" value="1"/>
</dbReference>
<dbReference type="HOGENOM" id="CLU_048251_0_1_9"/>
<dbReference type="InterPro" id="IPR003797">
    <property type="entry name" value="DegV"/>
</dbReference>
<dbReference type="PROSITE" id="PS51482">
    <property type="entry name" value="DEGV"/>
    <property type="match status" value="1"/>
</dbReference>
<dbReference type="PANTHER" id="PTHR33434:SF2">
    <property type="entry name" value="FATTY ACID-BINDING PROTEIN TM_1468"/>
    <property type="match status" value="1"/>
</dbReference>
<dbReference type="RefSeq" id="WP_003487748.1">
    <property type="nucleotide sequence ID" value="NZ_JXSU01000006.1"/>
</dbReference>
<proteinExistence type="predicted"/>
<organism evidence="2 3">
    <name type="scientific">Clostridium botulinum B2 450</name>
    <dbReference type="NCBI Taxonomy" id="1379739"/>
    <lineage>
        <taxon>Bacteria</taxon>
        <taxon>Bacillati</taxon>
        <taxon>Bacillota</taxon>
        <taxon>Clostridia</taxon>
        <taxon>Eubacteriales</taxon>
        <taxon>Clostridiaceae</taxon>
        <taxon>Clostridium</taxon>
    </lineage>
</organism>
<protein>
    <submittedName>
        <fullName evidence="2">DegV domain-containing protein</fullName>
    </submittedName>
</protein>
<dbReference type="Gene3D" id="3.40.50.10170">
    <property type="match status" value="1"/>
</dbReference>
<evidence type="ECO:0000313" key="3">
    <source>
        <dbReference type="Proteomes" id="UP000032250"/>
    </source>
</evidence>
<comment type="caution">
    <text evidence="2">The sequence shown here is derived from an EMBL/GenBank/DDBJ whole genome shotgun (WGS) entry which is preliminary data.</text>
</comment>
<evidence type="ECO:0000313" key="2">
    <source>
        <dbReference type="EMBL" id="KIS25210.1"/>
    </source>
</evidence>
<dbReference type="AlphaFoldDB" id="A0A0D1BXX3"/>
<evidence type="ECO:0000256" key="1">
    <source>
        <dbReference type="ARBA" id="ARBA00023121"/>
    </source>
</evidence>
<dbReference type="PATRIC" id="fig|1379739.3.peg.521"/>
<accession>A0A0D1BXX3</accession>
<dbReference type="InterPro" id="IPR043168">
    <property type="entry name" value="DegV_C"/>
</dbReference>
<dbReference type="Gene3D" id="3.30.1180.10">
    <property type="match status" value="1"/>
</dbReference>
<dbReference type="PANTHER" id="PTHR33434">
    <property type="entry name" value="DEGV DOMAIN-CONTAINING PROTEIN DR_1986-RELATED"/>
    <property type="match status" value="1"/>
</dbReference>
<sequence length="279" mass="31145">MEKIKIITDSTADLPRDIIEKYDIEVIPLFVSFGDKVYKDGIDIKLGQLFTKIEKENVFPQTSQVNPQRFYEHYKKYIDKGYSILSIHLSSKMSGTYQSACLAKDMLDSDNITIIDSNNVTSGLGLLVIKACKLRDEGLSIDEIVKGVKETIPHIKSVLAFETLDYLVKGGRLSKTAGFIGNVLGIKPILAVENGEMVVKDKVRGSKKAIRAIFEYINKLGLKQGEPCILLHVENKDILGTLRDHLNQDQTDFIECMVGCVVGIYAGPRACGIFFIEDY</sequence>